<proteinExistence type="predicted"/>
<evidence type="ECO:0000313" key="1">
    <source>
        <dbReference type="EMBL" id="KAK3389278.1"/>
    </source>
</evidence>
<protein>
    <submittedName>
        <fullName evidence="1">Uncharacterized protein</fullName>
    </submittedName>
</protein>
<keyword evidence="2" id="KW-1185">Reference proteome</keyword>
<reference evidence="1" key="2">
    <citation type="submission" date="2023-06" db="EMBL/GenBank/DDBJ databases">
        <authorList>
            <consortium name="Lawrence Berkeley National Laboratory"/>
            <person name="Haridas S."/>
            <person name="Hensen N."/>
            <person name="Bonometti L."/>
            <person name="Westerberg I."/>
            <person name="Brannstrom I.O."/>
            <person name="Guillou S."/>
            <person name="Cros-Aarteil S."/>
            <person name="Calhoun S."/>
            <person name="Kuo A."/>
            <person name="Mondo S."/>
            <person name="Pangilinan J."/>
            <person name="Riley R."/>
            <person name="LaButti K."/>
            <person name="Andreopoulos B."/>
            <person name="Lipzen A."/>
            <person name="Chen C."/>
            <person name="Yanf M."/>
            <person name="Daum C."/>
            <person name="Ng V."/>
            <person name="Clum A."/>
            <person name="Steindorff A."/>
            <person name="Ohm R."/>
            <person name="Martin F."/>
            <person name="Silar P."/>
            <person name="Natvig D."/>
            <person name="Lalanne C."/>
            <person name="Gautier V."/>
            <person name="Ament-velasquez S.L."/>
            <person name="Kruys A."/>
            <person name="Hutchinson M.I."/>
            <person name="Powell A.J."/>
            <person name="Barry K."/>
            <person name="Miller A.N."/>
            <person name="Grigoriev I.V."/>
            <person name="Debuchy R."/>
            <person name="Gladieux P."/>
            <person name="Thoren M.H."/>
            <person name="Johannesson H."/>
        </authorList>
    </citation>
    <scope>NUCLEOTIDE SEQUENCE</scope>
    <source>
        <strain evidence="1">CBS 232.78</strain>
    </source>
</reference>
<organism evidence="1 2">
    <name type="scientific">Podospora didyma</name>
    <dbReference type="NCBI Taxonomy" id="330526"/>
    <lineage>
        <taxon>Eukaryota</taxon>
        <taxon>Fungi</taxon>
        <taxon>Dikarya</taxon>
        <taxon>Ascomycota</taxon>
        <taxon>Pezizomycotina</taxon>
        <taxon>Sordariomycetes</taxon>
        <taxon>Sordariomycetidae</taxon>
        <taxon>Sordariales</taxon>
        <taxon>Podosporaceae</taxon>
        <taxon>Podospora</taxon>
    </lineage>
</organism>
<accession>A0AAE0NWY9</accession>
<sequence>MTEPSRPFEGYVPAEIRMEITRNLTTPKDVFNLIFALLASEKYGTSVGRRPFVRSFVRPFVRVFIYIALEKDFSCRGPGGAVRQPPQDYTGVERFRGWGDGRCPVAPGWAIWTRDLPLFKRSIAAGKRVDIYDLDNAAESKNIWRILSRPWRNPTVGSFKLVKRFGATLDCMALLLVHLHAIATVADERRFRNIRHVLNMVSSLRKDGEFHEVPNNQRARLWQKYHRALCTLLLALGVEKGHWQEDKKTGSLAPAEWRTPEEDPEGRMVYFDKLTPYVKDYRTALCPSRGDLRYPSRHLRTGTWWSFTEDWMNKVTNTENENKKYDIAHNL</sequence>
<name>A0AAE0NWY9_9PEZI</name>
<dbReference type="Proteomes" id="UP001285441">
    <property type="component" value="Unassembled WGS sequence"/>
</dbReference>
<reference evidence="1" key="1">
    <citation type="journal article" date="2023" name="Mol. Phylogenet. Evol.">
        <title>Genome-scale phylogeny and comparative genomics of the fungal order Sordariales.</title>
        <authorList>
            <person name="Hensen N."/>
            <person name="Bonometti L."/>
            <person name="Westerberg I."/>
            <person name="Brannstrom I.O."/>
            <person name="Guillou S."/>
            <person name="Cros-Aarteil S."/>
            <person name="Calhoun S."/>
            <person name="Haridas S."/>
            <person name="Kuo A."/>
            <person name="Mondo S."/>
            <person name="Pangilinan J."/>
            <person name="Riley R."/>
            <person name="LaButti K."/>
            <person name="Andreopoulos B."/>
            <person name="Lipzen A."/>
            <person name="Chen C."/>
            <person name="Yan M."/>
            <person name="Daum C."/>
            <person name="Ng V."/>
            <person name="Clum A."/>
            <person name="Steindorff A."/>
            <person name="Ohm R.A."/>
            <person name="Martin F."/>
            <person name="Silar P."/>
            <person name="Natvig D.O."/>
            <person name="Lalanne C."/>
            <person name="Gautier V."/>
            <person name="Ament-Velasquez S.L."/>
            <person name="Kruys A."/>
            <person name="Hutchinson M.I."/>
            <person name="Powell A.J."/>
            <person name="Barry K."/>
            <person name="Miller A.N."/>
            <person name="Grigoriev I.V."/>
            <person name="Debuchy R."/>
            <person name="Gladieux P."/>
            <person name="Hiltunen Thoren M."/>
            <person name="Johannesson H."/>
        </authorList>
    </citation>
    <scope>NUCLEOTIDE SEQUENCE</scope>
    <source>
        <strain evidence="1">CBS 232.78</strain>
    </source>
</reference>
<comment type="caution">
    <text evidence="1">The sequence shown here is derived from an EMBL/GenBank/DDBJ whole genome shotgun (WGS) entry which is preliminary data.</text>
</comment>
<dbReference type="EMBL" id="JAULSW010000002">
    <property type="protein sequence ID" value="KAK3389278.1"/>
    <property type="molecule type" value="Genomic_DNA"/>
</dbReference>
<dbReference type="AlphaFoldDB" id="A0AAE0NWY9"/>
<gene>
    <name evidence="1" type="ORF">B0H63DRAFT_518516</name>
</gene>
<evidence type="ECO:0000313" key="2">
    <source>
        <dbReference type="Proteomes" id="UP001285441"/>
    </source>
</evidence>